<comment type="subcellular location">
    <subcellularLocation>
        <location evidence="1">Secreted</location>
    </subcellularLocation>
</comment>
<keyword evidence="3" id="KW-0732">Signal</keyword>
<keyword evidence="4" id="KW-1015">Disulfide bond</keyword>
<dbReference type="GO" id="GO:0006665">
    <property type="term" value="P:sphingolipid metabolic process"/>
    <property type="evidence" value="ECO:0007669"/>
    <property type="project" value="InterPro"/>
</dbReference>
<evidence type="ECO:0000256" key="3">
    <source>
        <dbReference type="ARBA" id="ARBA00022729"/>
    </source>
</evidence>
<dbReference type="GO" id="GO:0005764">
    <property type="term" value="C:lysosome"/>
    <property type="evidence" value="ECO:0007669"/>
    <property type="project" value="InterPro"/>
</dbReference>
<dbReference type="PRINTS" id="PR01797">
    <property type="entry name" value="SAPOSIN"/>
</dbReference>
<accession>N6U3H0</accession>
<gene>
    <name evidence="6" type="ORF">YQE_08279</name>
</gene>
<protein>
    <submittedName>
        <fullName evidence="6">Uncharacterized protein</fullName>
    </submittedName>
</protein>
<evidence type="ECO:0000256" key="2">
    <source>
        <dbReference type="ARBA" id="ARBA00022525"/>
    </source>
</evidence>
<proteinExistence type="predicted"/>
<evidence type="ECO:0000256" key="5">
    <source>
        <dbReference type="ARBA" id="ARBA00023180"/>
    </source>
</evidence>
<dbReference type="Pfam" id="PF02199">
    <property type="entry name" value="SapA"/>
    <property type="match status" value="1"/>
</dbReference>
<keyword evidence="2" id="KW-0964">Secreted</keyword>
<dbReference type="SMART" id="SM00162">
    <property type="entry name" value="SAPA"/>
    <property type="match status" value="1"/>
</dbReference>
<sequence>MKYLAIFALVLCVCALAFAVPQKLVGSEKCTRGPGYWCKDRQTAEECKAVQHCETKVWNKN</sequence>
<name>N6U3H0_DENPD</name>
<evidence type="ECO:0000256" key="1">
    <source>
        <dbReference type="ARBA" id="ARBA00004613"/>
    </source>
</evidence>
<dbReference type="HOGENOM" id="CLU_2924965_0_0_1"/>
<dbReference type="GO" id="GO:0005576">
    <property type="term" value="C:extracellular region"/>
    <property type="evidence" value="ECO:0007669"/>
    <property type="project" value="UniProtKB-SubCell"/>
</dbReference>
<dbReference type="GO" id="GO:0016020">
    <property type="term" value="C:membrane"/>
    <property type="evidence" value="ECO:0007669"/>
    <property type="project" value="GOC"/>
</dbReference>
<dbReference type="PROSITE" id="PS51110">
    <property type="entry name" value="SAP_A"/>
    <property type="match status" value="1"/>
</dbReference>
<dbReference type="InterPro" id="IPR008373">
    <property type="entry name" value="Saposin"/>
</dbReference>
<dbReference type="EMBL" id="KB741019">
    <property type="protein sequence ID" value="ENN75166.1"/>
    <property type="molecule type" value="Genomic_DNA"/>
</dbReference>
<keyword evidence="5" id="KW-0325">Glycoprotein</keyword>
<dbReference type="InterPro" id="IPR003119">
    <property type="entry name" value="SAP_A"/>
</dbReference>
<evidence type="ECO:0000256" key="4">
    <source>
        <dbReference type="ARBA" id="ARBA00023157"/>
    </source>
</evidence>
<dbReference type="AlphaFoldDB" id="N6U3H0"/>
<organism evidence="6">
    <name type="scientific">Dendroctonus ponderosae</name>
    <name type="common">Mountain pine beetle</name>
    <dbReference type="NCBI Taxonomy" id="77166"/>
    <lineage>
        <taxon>Eukaryota</taxon>
        <taxon>Metazoa</taxon>
        <taxon>Ecdysozoa</taxon>
        <taxon>Arthropoda</taxon>
        <taxon>Hexapoda</taxon>
        <taxon>Insecta</taxon>
        <taxon>Pterygota</taxon>
        <taxon>Neoptera</taxon>
        <taxon>Endopterygota</taxon>
        <taxon>Coleoptera</taxon>
        <taxon>Polyphaga</taxon>
        <taxon>Cucujiformia</taxon>
        <taxon>Curculionidae</taxon>
        <taxon>Scolytinae</taxon>
        <taxon>Dendroctonus</taxon>
    </lineage>
</organism>
<feature type="non-terminal residue" evidence="6">
    <location>
        <position position="1"/>
    </location>
</feature>
<evidence type="ECO:0000313" key="6">
    <source>
        <dbReference type="EMBL" id="ENN75166.1"/>
    </source>
</evidence>
<reference evidence="6" key="1">
    <citation type="journal article" date="2013" name="Genome Biol.">
        <title>Draft genome of the mountain pine beetle, Dendroctonus ponderosae Hopkins, a major forest pest.</title>
        <authorList>
            <person name="Keeling C.I."/>
            <person name="Yuen M.M."/>
            <person name="Liao N.Y."/>
            <person name="Docking T.R."/>
            <person name="Chan S.K."/>
            <person name="Taylor G.A."/>
            <person name="Palmquist D.L."/>
            <person name="Jackman S.D."/>
            <person name="Nguyen A."/>
            <person name="Li M."/>
            <person name="Henderson H."/>
            <person name="Janes J.K."/>
            <person name="Zhao Y."/>
            <person name="Pandoh P."/>
            <person name="Moore R."/>
            <person name="Sperling F.A."/>
            <person name="Huber D.P."/>
            <person name="Birol I."/>
            <person name="Jones S.J."/>
            <person name="Bohlmann J."/>
        </authorList>
    </citation>
    <scope>NUCLEOTIDE SEQUENCE</scope>
</reference>